<dbReference type="Gene3D" id="3.40.50.150">
    <property type="entry name" value="Vaccinia Virus protein VP39"/>
    <property type="match status" value="1"/>
</dbReference>
<dbReference type="GO" id="GO:0008176">
    <property type="term" value="F:tRNA (guanine(46)-N7)-methyltransferase activity"/>
    <property type="evidence" value="ECO:0007669"/>
    <property type="project" value="UniProtKB-UniRule"/>
</dbReference>
<dbReference type="PANTHER" id="PTHR23417">
    <property type="entry name" value="3-DEOXY-D-MANNO-OCTULOSONIC-ACID TRANSFERASE/TRNA GUANINE-N 7 - -METHYLTRANSFERASE"/>
    <property type="match status" value="1"/>
</dbReference>
<evidence type="ECO:0000256" key="6">
    <source>
        <dbReference type="ARBA" id="ARBA00022694"/>
    </source>
</evidence>
<dbReference type="Proteomes" id="UP000319619">
    <property type="component" value="Unassembled WGS sequence"/>
</dbReference>
<dbReference type="EMBL" id="NJBN01000003">
    <property type="protein sequence ID" value="TKJ41294.1"/>
    <property type="molecule type" value="Genomic_DNA"/>
</dbReference>
<dbReference type="GO" id="GO:0043527">
    <property type="term" value="C:tRNA methyltransferase complex"/>
    <property type="evidence" value="ECO:0007669"/>
    <property type="project" value="TreeGrafter"/>
</dbReference>
<comment type="caution">
    <text evidence="7">Lacks conserved residue(s) required for the propagation of feature annotation.</text>
</comment>
<evidence type="ECO:0000256" key="2">
    <source>
        <dbReference type="ARBA" id="ARBA00003015"/>
    </source>
</evidence>
<feature type="binding site" evidence="7">
    <location>
        <position position="57"/>
    </location>
    <ligand>
        <name>S-adenosyl-L-methionine</name>
        <dbReference type="ChEBI" id="CHEBI:59789"/>
    </ligand>
</feature>
<evidence type="ECO:0000256" key="1">
    <source>
        <dbReference type="ARBA" id="ARBA00000142"/>
    </source>
</evidence>
<accession>A0A532V245</accession>
<keyword evidence="3 7" id="KW-0489">Methyltransferase</keyword>
<comment type="catalytic activity">
    <reaction evidence="1 7">
        <text>guanosine(46) in tRNA + S-adenosyl-L-methionine = N(7)-methylguanosine(46) in tRNA + S-adenosyl-L-homocysteine</text>
        <dbReference type="Rhea" id="RHEA:42708"/>
        <dbReference type="Rhea" id="RHEA-COMP:10188"/>
        <dbReference type="Rhea" id="RHEA-COMP:10189"/>
        <dbReference type="ChEBI" id="CHEBI:57856"/>
        <dbReference type="ChEBI" id="CHEBI:59789"/>
        <dbReference type="ChEBI" id="CHEBI:74269"/>
        <dbReference type="ChEBI" id="CHEBI:74480"/>
        <dbReference type="EC" id="2.1.1.33"/>
    </reaction>
</comment>
<comment type="function">
    <text evidence="2 7">Catalyzes the formation of N(7)-methylguanine at position 46 (m7G46) in tRNA.</text>
</comment>
<dbReference type="EC" id="2.1.1.33" evidence="7"/>
<comment type="similarity">
    <text evidence="7">Belongs to the class I-like SAM-binding methyltransferase superfamily. TrmB family.</text>
</comment>
<feature type="binding site" evidence="7">
    <location>
        <position position="168"/>
    </location>
    <ligand>
        <name>substrate</name>
    </ligand>
</feature>
<evidence type="ECO:0000313" key="8">
    <source>
        <dbReference type="EMBL" id="TKJ41294.1"/>
    </source>
</evidence>
<organism evidence="8 9">
    <name type="scientific">candidate division LCP-89 bacterium B3_LCP</name>
    <dbReference type="NCBI Taxonomy" id="2012998"/>
    <lineage>
        <taxon>Bacteria</taxon>
        <taxon>Pseudomonadati</taxon>
        <taxon>Bacteria division LCP-89</taxon>
    </lineage>
</organism>
<evidence type="ECO:0000256" key="7">
    <source>
        <dbReference type="HAMAP-Rule" id="MF_01057"/>
    </source>
</evidence>
<keyword evidence="4 7" id="KW-0808">Transferase</keyword>
<sequence>MNKISGVTAKYRENYADRISQHNGELFDSPYVWQFAPDDLPLDPRKKLPGCKRTLLEIGFGHGEVLEELVSQHPEIGFVGIERRSMRVNKTLKRLHRLSVNNVFLLRLNLELLNRNLFSADSFDEILVNHPDPWPRERHEHRRFFSNEILDWMVFILKLGGSVDIASDHTEYFFTILRLFEGHPRFESGLLPPFYVDESPPGRPASRFERKKRAAGSKVRLMRFVKK</sequence>
<evidence type="ECO:0000256" key="3">
    <source>
        <dbReference type="ARBA" id="ARBA00022603"/>
    </source>
</evidence>
<dbReference type="HAMAP" id="MF_01057">
    <property type="entry name" value="tRNA_methyltr_TrmB"/>
    <property type="match status" value="1"/>
</dbReference>
<dbReference type="UniPathway" id="UPA00989"/>
<evidence type="ECO:0000313" key="9">
    <source>
        <dbReference type="Proteomes" id="UP000319619"/>
    </source>
</evidence>
<protein>
    <recommendedName>
        <fullName evidence="7">tRNA (guanine-N(7)-)-methyltransferase</fullName>
        <ecNumber evidence="7">2.1.1.33</ecNumber>
    </recommendedName>
    <alternativeName>
        <fullName evidence="7">tRNA (guanine(46)-N(7))-methyltransferase</fullName>
    </alternativeName>
    <alternativeName>
        <fullName evidence="7">tRNA(m7G46)-methyltransferase</fullName>
    </alternativeName>
</protein>
<dbReference type="AlphaFoldDB" id="A0A532V245"/>
<dbReference type="InterPro" id="IPR055361">
    <property type="entry name" value="tRNA_methyltr_TrmB_bact"/>
</dbReference>
<feature type="binding site" evidence="7">
    <location>
        <position position="109"/>
    </location>
    <ligand>
        <name>S-adenosyl-L-methionine</name>
        <dbReference type="ChEBI" id="CHEBI:59789"/>
    </ligand>
</feature>
<evidence type="ECO:0000256" key="4">
    <source>
        <dbReference type="ARBA" id="ARBA00022679"/>
    </source>
</evidence>
<proteinExistence type="inferred from homology"/>
<dbReference type="InterPro" id="IPR029063">
    <property type="entry name" value="SAM-dependent_MTases_sf"/>
</dbReference>
<reference evidence="8 9" key="1">
    <citation type="submission" date="2017-06" db="EMBL/GenBank/DDBJ databases">
        <title>Novel microbial phyla capable of carbon fixation and sulfur reduction in deep-sea sediments.</title>
        <authorList>
            <person name="Huang J."/>
            <person name="Baker B."/>
            <person name="Wang Y."/>
        </authorList>
    </citation>
    <scope>NUCLEOTIDE SEQUENCE [LARGE SCALE GENOMIC DNA]</scope>
    <source>
        <strain evidence="8">B3_LCP</strain>
    </source>
</reference>
<dbReference type="PANTHER" id="PTHR23417:SF14">
    <property type="entry name" value="PENTACOTRIPEPTIDE-REPEAT REGION OF PRORP DOMAIN-CONTAINING PROTEIN"/>
    <property type="match status" value="1"/>
</dbReference>
<evidence type="ECO:0000256" key="5">
    <source>
        <dbReference type="ARBA" id="ARBA00022691"/>
    </source>
</evidence>
<feature type="binding site" evidence="7">
    <location>
        <position position="82"/>
    </location>
    <ligand>
        <name>S-adenosyl-L-methionine</name>
        <dbReference type="ChEBI" id="CHEBI:59789"/>
    </ligand>
</feature>
<dbReference type="Pfam" id="PF02390">
    <property type="entry name" value="Methyltransf_4"/>
    <property type="match status" value="1"/>
</dbReference>
<keyword evidence="5 7" id="KW-0949">S-adenosyl-L-methionine</keyword>
<keyword evidence="6 7" id="KW-0819">tRNA processing</keyword>
<feature type="binding site" evidence="7">
    <location>
        <position position="132"/>
    </location>
    <ligand>
        <name>S-adenosyl-L-methionine</name>
        <dbReference type="ChEBI" id="CHEBI:59789"/>
    </ligand>
</feature>
<dbReference type="SUPFAM" id="SSF53335">
    <property type="entry name" value="S-adenosyl-L-methionine-dependent methyltransferases"/>
    <property type="match status" value="1"/>
</dbReference>
<dbReference type="PROSITE" id="PS51625">
    <property type="entry name" value="SAM_MT_TRMB"/>
    <property type="match status" value="1"/>
</dbReference>
<comment type="pathway">
    <text evidence="7">tRNA modification; N(7)-methylguanine-tRNA biosynthesis.</text>
</comment>
<dbReference type="InterPro" id="IPR003358">
    <property type="entry name" value="tRNA_(Gua-N-7)_MeTrfase_Trmb"/>
</dbReference>
<comment type="caution">
    <text evidence="8">The sequence shown here is derived from an EMBL/GenBank/DDBJ whole genome shotgun (WGS) entry which is preliminary data.</text>
</comment>
<gene>
    <name evidence="7" type="primary">trmB</name>
    <name evidence="8" type="ORF">CEE37_06410</name>
</gene>
<name>A0A532V245_UNCL8</name>